<gene>
    <name evidence="7" type="ORF">BZA70DRAFT_289840</name>
</gene>
<evidence type="ECO:0000256" key="5">
    <source>
        <dbReference type="ARBA" id="ARBA00023128"/>
    </source>
</evidence>
<keyword evidence="5 6" id="KW-0496">Mitochondrion</keyword>
<reference evidence="7 8" key="1">
    <citation type="submission" date="2024-03" db="EMBL/GenBank/DDBJ databases">
        <title>Genome-scale model development and genomic sequencing of the oleaginous clade Lipomyces.</title>
        <authorList>
            <consortium name="Lawrence Berkeley National Laboratory"/>
            <person name="Czajka J.J."/>
            <person name="Han Y."/>
            <person name="Kim J."/>
            <person name="Mondo S.J."/>
            <person name="Hofstad B.A."/>
            <person name="Robles A."/>
            <person name="Haridas S."/>
            <person name="Riley R."/>
            <person name="LaButti K."/>
            <person name="Pangilinan J."/>
            <person name="Andreopoulos W."/>
            <person name="Lipzen A."/>
            <person name="Yan J."/>
            <person name="Wang M."/>
            <person name="Ng V."/>
            <person name="Grigoriev I.V."/>
            <person name="Spatafora J.W."/>
            <person name="Magnuson J.K."/>
            <person name="Baker S.E."/>
            <person name="Pomraning K.R."/>
        </authorList>
    </citation>
    <scope>NUCLEOTIDE SEQUENCE [LARGE SCALE GENOMIC DNA]</scope>
    <source>
        <strain evidence="7 8">Phaff 52-87</strain>
    </source>
</reference>
<dbReference type="InterPro" id="IPR016031">
    <property type="entry name" value="Trp_RNA-bd_attenuator-like_dom"/>
</dbReference>
<evidence type="ECO:0000256" key="2">
    <source>
        <dbReference type="ARBA" id="ARBA00009322"/>
    </source>
</evidence>
<comment type="similarity">
    <text evidence="2 6">Belongs to the AIM24 family.</text>
</comment>
<sequence length="415" mass="44405">MRRPVISCSTQQSRALLFSRRSVHIAQSPTASIPLSMDVSDLIKDVPQISGDGPFPKAPKFEVLGTPASLLNVALPASSTLYTRRGTLVGVNGSLENVTSTLSILRPTARALAGIPFLYQKITSTTPLTALITSKSGSAQTTFAVLSLDGRLDWTIAQRNALLAWSGSTLTVKPKLVPSLSLSRWGNTVLSGRGEVAIVGKGQIYQVTLQDETEEFAVHPANVVAYTSNLPAAKPTPYRLRHTRMRLQVPKLTSWFSKFLPSSSSASSSPSPLSSFSESKSGAFLSRAWYKTKSAIRTFIWGEELFFKFKGPCTVLVQSRAPRLADVIPGAEAREVYEYARVQPSSFAPAPAAAVASATAATEVGGVTTEEGDVVLEDAKKPGNASNGGHLKVASVDASGKVEFRSVDNFKEFIK</sequence>
<evidence type="ECO:0000313" key="8">
    <source>
        <dbReference type="Proteomes" id="UP001498771"/>
    </source>
</evidence>
<dbReference type="InterPro" id="IPR002838">
    <property type="entry name" value="AIM24"/>
</dbReference>
<keyword evidence="8" id="KW-1185">Reference proteome</keyword>
<dbReference type="Gene3D" id="3.60.160.10">
    <property type="entry name" value="Mitochondrial biogenesis AIM24"/>
    <property type="match status" value="1"/>
</dbReference>
<dbReference type="Pfam" id="PF01987">
    <property type="entry name" value="AIM24"/>
    <property type="match status" value="1"/>
</dbReference>
<comment type="subcellular location">
    <subcellularLocation>
        <location evidence="1 6">Mitochondrion</location>
    </subcellularLocation>
</comment>
<proteinExistence type="inferred from homology"/>
<organism evidence="7 8">
    <name type="scientific">Myxozyma melibiosi</name>
    <dbReference type="NCBI Taxonomy" id="54550"/>
    <lineage>
        <taxon>Eukaryota</taxon>
        <taxon>Fungi</taxon>
        <taxon>Dikarya</taxon>
        <taxon>Ascomycota</taxon>
        <taxon>Saccharomycotina</taxon>
        <taxon>Lipomycetes</taxon>
        <taxon>Lipomycetales</taxon>
        <taxon>Lipomycetaceae</taxon>
        <taxon>Myxozyma</taxon>
    </lineage>
</organism>
<dbReference type="RefSeq" id="XP_064768239.1">
    <property type="nucleotide sequence ID" value="XM_064914151.1"/>
</dbReference>
<name>A0ABR1F5T7_9ASCO</name>
<accession>A0ABR1F5T7</accession>
<evidence type="ECO:0000256" key="4">
    <source>
        <dbReference type="ARBA" id="ARBA00022946"/>
    </source>
</evidence>
<protein>
    <recommendedName>
        <fullName evidence="3 6">Altered inheritance of mitochondria protein 24, mitochondrial</fullName>
    </recommendedName>
</protein>
<keyword evidence="4" id="KW-0809">Transit peptide</keyword>
<evidence type="ECO:0000313" key="7">
    <source>
        <dbReference type="EMBL" id="KAK7205206.1"/>
    </source>
</evidence>
<dbReference type="GeneID" id="90039663"/>
<dbReference type="PANTHER" id="PTHR36959:SF2">
    <property type="entry name" value="ALTERED INHERITANCE OF MITOCHONDRIA PROTEIN 24, MITOCHONDRIAL"/>
    <property type="match status" value="1"/>
</dbReference>
<comment type="caution">
    <text evidence="7">The sequence shown here is derived from an EMBL/GenBank/DDBJ whole genome shotgun (WGS) entry which is preliminary data.</text>
</comment>
<evidence type="ECO:0000256" key="1">
    <source>
        <dbReference type="ARBA" id="ARBA00004173"/>
    </source>
</evidence>
<dbReference type="PANTHER" id="PTHR36959">
    <property type="entry name" value="ALTERED INHERITANCE OF MITOCHONDRIA PROTEIN 24, MITOCHONDRIAL"/>
    <property type="match status" value="1"/>
</dbReference>
<evidence type="ECO:0000256" key="3">
    <source>
        <dbReference type="ARBA" id="ARBA00013287"/>
    </source>
</evidence>
<dbReference type="SUPFAM" id="SSF51219">
    <property type="entry name" value="TRAP-like"/>
    <property type="match status" value="1"/>
</dbReference>
<dbReference type="InterPro" id="IPR036983">
    <property type="entry name" value="AIM24_sf"/>
</dbReference>
<dbReference type="EMBL" id="JBBJBU010000006">
    <property type="protein sequence ID" value="KAK7205206.1"/>
    <property type="molecule type" value="Genomic_DNA"/>
</dbReference>
<evidence type="ECO:0000256" key="6">
    <source>
        <dbReference type="RuleBase" id="RU363045"/>
    </source>
</evidence>
<dbReference type="Proteomes" id="UP001498771">
    <property type="component" value="Unassembled WGS sequence"/>
</dbReference>